<organism evidence="1 2">
    <name type="scientific">Araneus ventricosus</name>
    <name type="common">Orbweaver spider</name>
    <name type="synonym">Epeira ventricosa</name>
    <dbReference type="NCBI Taxonomy" id="182803"/>
    <lineage>
        <taxon>Eukaryota</taxon>
        <taxon>Metazoa</taxon>
        <taxon>Ecdysozoa</taxon>
        <taxon>Arthropoda</taxon>
        <taxon>Chelicerata</taxon>
        <taxon>Arachnida</taxon>
        <taxon>Araneae</taxon>
        <taxon>Araneomorphae</taxon>
        <taxon>Entelegynae</taxon>
        <taxon>Araneoidea</taxon>
        <taxon>Araneidae</taxon>
        <taxon>Araneus</taxon>
    </lineage>
</organism>
<gene>
    <name evidence="1" type="ORF">AVEN_147610_1</name>
</gene>
<dbReference type="EMBL" id="BGPR01001712">
    <property type="protein sequence ID" value="GBM60050.1"/>
    <property type="molecule type" value="Genomic_DNA"/>
</dbReference>
<dbReference type="AlphaFoldDB" id="A0A4Y2H1W1"/>
<proteinExistence type="predicted"/>
<name>A0A4Y2H1W1_ARAVE</name>
<reference evidence="1 2" key="1">
    <citation type="journal article" date="2019" name="Sci. Rep.">
        <title>Orb-weaving spider Araneus ventricosus genome elucidates the spidroin gene catalogue.</title>
        <authorList>
            <person name="Kono N."/>
            <person name="Nakamura H."/>
            <person name="Ohtoshi R."/>
            <person name="Moran D.A.P."/>
            <person name="Shinohara A."/>
            <person name="Yoshida Y."/>
            <person name="Fujiwara M."/>
            <person name="Mori M."/>
            <person name="Tomita M."/>
            <person name="Arakawa K."/>
        </authorList>
    </citation>
    <scope>NUCLEOTIDE SEQUENCE [LARGE SCALE GENOMIC DNA]</scope>
</reference>
<accession>A0A4Y2H1W1</accession>
<comment type="caution">
    <text evidence="1">The sequence shown here is derived from an EMBL/GenBank/DDBJ whole genome shotgun (WGS) entry which is preliminary data.</text>
</comment>
<protein>
    <submittedName>
        <fullName evidence="1">Uncharacterized protein</fullName>
    </submittedName>
</protein>
<evidence type="ECO:0000313" key="2">
    <source>
        <dbReference type="Proteomes" id="UP000499080"/>
    </source>
</evidence>
<dbReference type="Proteomes" id="UP000499080">
    <property type="component" value="Unassembled WGS sequence"/>
</dbReference>
<evidence type="ECO:0000313" key="1">
    <source>
        <dbReference type="EMBL" id="GBM60050.1"/>
    </source>
</evidence>
<keyword evidence="2" id="KW-1185">Reference proteome</keyword>
<sequence>MFRPWPAWRGNAIVGAIDEHVSAMYQDSPDIEERQFYIVGTMKKTTKARHDEIGAHVRICPTSQHIKVRSIGTAFPYRILHLQLGLTDNPPQNLESGPGPARPTSFLLLSFKAKTSLSPTTNKIPVTPTKGPHYAASNLSLFPRNGTLCQGNNHPRREGE</sequence>